<dbReference type="Gene3D" id="2.60.120.10">
    <property type="entry name" value="Jelly Rolls"/>
    <property type="match status" value="2"/>
</dbReference>
<comment type="caution">
    <text evidence="1">The sequence shown here is derived from an EMBL/GenBank/DDBJ whole genome shotgun (WGS) entry which is preliminary data.</text>
</comment>
<dbReference type="PANTHER" id="PTHR37943:SF1">
    <property type="entry name" value="PROTEIN VES"/>
    <property type="match status" value="1"/>
</dbReference>
<accession>A0ABV8T210</accession>
<gene>
    <name evidence="1" type="ORF">ACFPN2_32770</name>
</gene>
<sequence>MRILRASDYRRMPWKNGGGETREVLVSPAGAPLNEIDWRISLATIATDGPFSTFEGIERTLSVIQGAGIRLMVDNEPPKLLLDSSDPCTFAGEPTTSATLVDGTIVDLNVMTRRDAFQHSVRRLSCTGQRRLEVSASTTIVFCQRGEVQLASERLGPEDCAVFDDDTGSIDLNATEPSELIVIELSSHR</sequence>
<dbReference type="InterPro" id="IPR014710">
    <property type="entry name" value="RmlC-like_jellyroll"/>
</dbReference>
<organism evidence="1 2">
    <name type="scientific">Steroidobacter flavus</name>
    <dbReference type="NCBI Taxonomy" id="1842136"/>
    <lineage>
        <taxon>Bacteria</taxon>
        <taxon>Pseudomonadati</taxon>
        <taxon>Pseudomonadota</taxon>
        <taxon>Gammaproteobacteria</taxon>
        <taxon>Steroidobacterales</taxon>
        <taxon>Steroidobacteraceae</taxon>
        <taxon>Steroidobacter</taxon>
    </lineage>
</organism>
<reference evidence="2" key="1">
    <citation type="journal article" date="2019" name="Int. J. Syst. Evol. Microbiol.">
        <title>The Global Catalogue of Microorganisms (GCM) 10K type strain sequencing project: providing services to taxonomists for standard genome sequencing and annotation.</title>
        <authorList>
            <consortium name="The Broad Institute Genomics Platform"/>
            <consortium name="The Broad Institute Genome Sequencing Center for Infectious Disease"/>
            <person name="Wu L."/>
            <person name="Ma J."/>
        </authorList>
    </citation>
    <scope>NUCLEOTIDE SEQUENCE [LARGE SCALE GENOMIC DNA]</scope>
    <source>
        <strain evidence="2">CGMCC 1.10759</strain>
    </source>
</reference>
<proteinExistence type="predicted"/>
<dbReference type="SUPFAM" id="SSF51182">
    <property type="entry name" value="RmlC-like cupins"/>
    <property type="match status" value="1"/>
</dbReference>
<dbReference type="Pfam" id="PF05962">
    <property type="entry name" value="HutD"/>
    <property type="match status" value="1"/>
</dbReference>
<protein>
    <submittedName>
        <fullName evidence="1">HutD family protein</fullName>
    </submittedName>
</protein>
<evidence type="ECO:0000313" key="1">
    <source>
        <dbReference type="EMBL" id="MFC4313894.1"/>
    </source>
</evidence>
<dbReference type="RefSeq" id="WP_380604627.1">
    <property type="nucleotide sequence ID" value="NZ_JBHSDU010000015.1"/>
</dbReference>
<evidence type="ECO:0000313" key="2">
    <source>
        <dbReference type="Proteomes" id="UP001595904"/>
    </source>
</evidence>
<dbReference type="InterPro" id="IPR011051">
    <property type="entry name" value="RmlC_Cupin_sf"/>
</dbReference>
<dbReference type="CDD" id="cd20293">
    <property type="entry name" value="cupin_HutD_N"/>
    <property type="match status" value="1"/>
</dbReference>
<keyword evidence="2" id="KW-1185">Reference proteome</keyword>
<name>A0ABV8T210_9GAMM</name>
<dbReference type="PANTHER" id="PTHR37943">
    <property type="entry name" value="PROTEIN VES"/>
    <property type="match status" value="1"/>
</dbReference>
<dbReference type="InterPro" id="IPR010282">
    <property type="entry name" value="Uncharacterised_HutD/Ves"/>
</dbReference>
<dbReference type="Proteomes" id="UP001595904">
    <property type="component" value="Unassembled WGS sequence"/>
</dbReference>
<dbReference type="EMBL" id="JBHSDU010000015">
    <property type="protein sequence ID" value="MFC4313894.1"/>
    <property type="molecule type" value="Genomic_DNA"/>
</dbReference>